<comment type="caution">
    <text evidence="1">The sequence shown here is derived from an EMBL/GenBank/DDBJ whole genome shotgun (WGS) entry which is preliminary data.</text>
</comment>
<proteinExistence type="predicted"/>
<accession>A0A1Q9GLY6</accession>
<name>A0A1Q9GLY6_9GAMM</name>
<evidence type="ECO:0000313" key="2">
    <source>
        <dbReference type="Proteomes" id="UP000186905"/>
    </source>
</evidence>
<dbReference type="EMBL" id="MJIL01000075">
    <property type="protein sequence ID" value="OLQ75554.1"/>
    <property type="molecule type" value="Genomic_DNA"/>
</dbReference>
<evidence type="ECO:0000313" key="1">
    <source>
        <dbReference type="EMBL" id="OLQ75554.1"/>
    </source>
</evidence>
<sequence length="95" mass="10984">MDKQTKPSIFDVILLQLDGDKLKNDIFDSLKMDFVPRTGDVIEVDGYYFLVQSVMYSYKSSVCVTAYVDCLGDADEYERWIKKQLTDSNPRIHFG</sequence>
<organism evidence="1 2">
    <name type="scientific">Photobacterium proteolyticum</name>
    <dbReference type="NCBI Taxonomy" id="1903952"/>
    <lineage>
        <taxon>Bacteria</taxon>
        <taxon>Pseudomonadati</taxon>
        <taxon>Pseudomonadota</taxon>
        <taxon>Gammaproteobacteria</taxon>
        <taxon>Vibrionales</taxon>
        <taxon>Vibrionaceae</taxon>
        <taxon>Photobacterium</taxon>
    </lineage>
</organism>
<keyword evidence="2" id="KW-1185">Reference proteome</keyword>
<dbReference type="Proteomes" id="UP000186905">
    <property type="component" value="Unassembled WGS sequence"/>
</dbReference>
<reference evidence="1 2" key="1">
    <citation type="submission" date="2016-09" db="EMBL/GenBank/DDBJ databases">
        <title>Photobacterium proteolyticum sp. nov. a protease producing bacterium isolated from ocean sediments of Laizhou Bay.</title>
        <authorList>
            <person name="Li Y."/>
        </authorList>
    </citation>
    <scope>NUCLEOTIDE SEQUENCE [LARGE SCALE GENOMIC DNA]</scope>
    <source>
        <strain evidence="1 2">13-12</strain>
    </source>
</reference>
<protein>
    <submittedName>
        <fullName evidence="1">Uncharacterized protein</fullName>
    </submittedName>
</protein>
<dbReference type="AlphaFoldDB" id="A0A1Q9GLY6"/>
<dbReference type="OrthoDB" id="7064706at2"/>
<dbReference type="RefSeq" id="WP_075764634.1">
    <property type="nucleotide sequence ID" value="NZ_MJIL01000075.1"/>
</dbReference>
<gene>
    <name evidence="1" type="ORF">BIT28_23300</name>
</gene>